<evidence type="ECO:0000256" key="4">
    <source>
        <dbReference type="ARBA" id="ARBA00008954"/>
    </source>
</evidence>
<gene>
    <name evidence="13" type="ORF">PGLA_18030</name>
</gene>
<dbReference type="EMBL" id="LVJH01000035">
    <property type="protein sequence ID" value="OAB40699.1"/>
    <property type="molecule type" value="Genomic_DNA"/>
</dbReference>
<dbReference type="NCBIfam" id="TIGR00709">
    <property type="entry name" value="dat"/>
    <property type="match status" value="1"/>
</dbReference>
<dbReference type="NCBIfam" id="TIGR02407">
    <property type="entry name" value="ectoine_ectB"/>
    <property type="match status" value="1"/>
</dbReference>
<dbReference type="GO" id="GO:0045303">
    <property type="term" value="F:diaminobutyrate-2-oxoglutarate transaminase activity"/>
    <property type="evidence" value="ECO:0007669"/>
    <property type="project" value="UniProtKB-EC"/>
</dbReference>
<dbReference type="GO" id="GO:0030170">
    <property type="term" value="F:pyridoxal phosphate binding"/>
    <property type="evidence" value="ECO:0007669"/>
    <property type="project" value="InterPro"/>
</dbReference>
<dbReference type="AlphaFoldDB" id="A0A168JJ37"/>
<protein>
    <recommendedName>
        <fullName evidence="6 12">Diaminobutyrate--2-oxoglutarate transaminase</fullName>
        <ecNumber evidence="5 12">2.6.1.76</ecNumber>
    </recommendedName>
    <alternativeName>
        <fullName evidence="12">DABA aminotransferase</fullName>
    </alternativeName>
</protein>
<dbReference type="UniPathway" id="UPA00067">
    <property type="reaction ID" value="UER00121"/>
</dbReference>
<dbReference type="RefSeq" id="WP_068535533.1">
    <property type="nucleotide sequence ID" value="NZ_LVJH01000035.1"/>
</dbReference>
<keyword evidence="9 11" id="KW-0663">Pyridoxal phosphate</keyword>
<evidence type="ECO:0000256" key="2">
    <source>
        <dbReference type="ARBA" id="ARBA00002189"/>
    </source>
</evidence>
<dbReference type="PROSITE" id="PS00600">
    <property type="entry name" value="AA_TRANSFER_CLASS_3"/>
    <property type="match status" value="1"/>
</dbReference>
<accession>A0A168JJ37</accession>
<evidence type="ECO:0000256" key="3">
    <source>
        <dbReference type="ARBA" id="ARBA00004946"/>
    </source>
</evidence>
<proteinExistence type="inferred from homology"/>
<dbReference type="Pfam" id="PF00202">
    <property type="entry name" value="Aminotran_3"/>
    <property type="match status" value="1"/>
</dbReference>
<dbReference type="InterPro" id="IPR012773">
    <property type="entry name" value="Ectoine_EctB"/>
</dbReference>
<dbReference type="STRING" id="494026.PGLA_18030"/>
<dbReference type="InterPro" id="IPR015424">
    <property type="entry name" value="PyrdxlP-dep_Trfase"/>
</dbReference>
<keyword evidence="14" id="KW-1185">Reference proteome</keyword>
<dbReference type="NCBIfam" id="NF006733">
    <property type="entry name" value="PRK09264.1"/>
    <property type="match status" value="1"/>
</dbReference>
<dbReference type="CDD" id="cd00610">
    <property type="entry name" value="OAT_like"/>
    <property type="match status" value="1"/>
</dbReference>
<keyword evidence="8 12" id="KW-0808">Transferase</keyword>
<evidence type="ECO:0000256" key="10">
    <source>
        <dbReference type="ARBA" id="ARBA00049111"/>
    </source>
</evidence>
<comment type="cofactor">
    <cofactor evidence="1 12">
        <name>pyridoxal 5'-phosphate</name>
        <dbReference type="ChEBI" id="CHEBI:597326"/>
    </cofactor>
</comment>
<evidence type="ECO:0000313" key="14">
    <source>
        <dbReference type="Proteomes" id="UP000076967"/>
    </source>
</evidence>
<comment type="pathway">
    <text evidence="3 12">Amine and polyamine biosynthesis; ectoine biosynthesis; L-ectoine from L-aspartate 4-semialdehyde: step 1/3.</text>
</comment>
<comment type="similarity">
    <text evidence="4 11">Belongs to the class-III pyridoxal-phosphate-dependent aminotransferase family.</text>
</comment>
<evidence type="ECO:0000256" key="7">
    <source>
        <dbReference type="ARBA" id="ARBA00022576"/>
    </source>
</evidence>
<reference evidence="13 14" key="1">
    <citation type="submission" date="2016-03" db="EMBL/GenBank/DDBJ databases">
        <title>Draft genome sequence of Paenibacillus glacialis DSM 22343.</title>
        <authorList>
            <person name="Shin S.-K."/>
            <person name="Yi H."/>
        </authorList>
    </citation>
    <scope>NUCLEOTIDE SEQUENCE [LARGE SCALE GENOMIC DNA]</scope>
    <source>
        <strain evidence="13 14">DSM 22343</strain>
    </source>
</reference>
<dbReference type="OrthoDB" id="9807885at2"/>
<dbReference type="InterPro" id="IPR015422">
    <property type="entry name" value="PyrdxlP-dep_Trfase_small"/>
</dbReference>
<evidence type="ECO:0000256" key="11">
    <source>
        <dbReference type="RuleBase" id="RU003560"/>
    </source>
</evidence>
<dbReference type="Proteomes" id="UP000076967">
    <property type="component" value="Unassembled WGS sequence"/>
</dbReference>
<name>A0A168JJ37_9BACL</name>
<evidence type="ECO:0000256" key="5">
    <source>
        <dbReference type="ARBA" id="ARBA00013155"/>
    </source>
</evidence>
<evidence type="ECO:0000256" key="1">
    <source>
        <dbReference type="ARBA" id="ARBA00001933"/>
    </source>
</evidence>
<evidence type="ECO:0000256" key="9">
    <source>
        <dbReference type="ARBA" id="ARBA00022898"/>
    </source>
</evidence>
<comment type="function">
    <text evidence="2 12">Catalyzes reversively the conversion of L-aspartate beta-semialdehyde (ASA) to L-2,4-diaminobutyrate (DABA) by transamination with L-glutamate.</text>
</comment>
<evidence type="ECO:0000256" key="8">
    <source>
        <dbReference type="ARBA" id="ARBA00022679"/>
    </source>
</evidence>
<comment type="catalytic activity">
    <reaction evidence="10 12">
        <text>L-2,4-diaminobutanoate + 2-oxoglutarate = L-aspartate 4-semialdehyde + L-glutamate</text>
        <dbReference type="Rhea" id="RHEA:11160"/>
        <dbReference type="ChEBI" id="CHEBI:16810"/>
        <dbReference type="ChEBI" id="CHEBI:29985"/>
        <dbReference type="ChEBI" id="CHEBI:58761"/>
        <dbReference type="ChEBI" id="CHEBI:537519"/>
        <dbReference type="EC" id="2.6.1.76"/>
    </reaction>
</comment>
<dbReference type="PANTHER" id="PTHR43552">
    <property type="entry name" value="DIAMINOBUTYRATE--2-OXOGLUTARATE AMINOTRANSFERASE"/>
    <property type="match status" value="1"/>
</dbReference>
<dbReference type="InterPro" id="IPR004637">
    <property type="entry name" value="Dat"/>
</dbReference>
<dbReference type="PANTHER" id="PTHR43552:SF2">
    <property type="entry name" value="DIAMINOBUTYRATE--2-OXOGLUTARATE TRANSAMINASE"/>
    <property type="match status" value="1"/>
</dbReference>
<dbReference type="SUPFAM" id="SSF53383">
    <property type="entry name" value="PLP-dependent transferases"/>
    <property type="match status" value="1"/>
</dbReference>
<dbReference type="GO" id="GO:0047307">
    <property type="term" value="F:diaminobutyrate-pyruvate transaminase activity"/>
    <property type="evidence" value="ECO:0007669"/>
    <property type="project" value="InterPro"/>
</dbReference>
<evidence type="ECO:0000256" key="6">
    <source>
        <dbReference type="ARBA" id="ARBA00014798"/>
    </source>
</evidence>
<organism evidence="13 14">
    <name type="scientific">Paenibacillus glacialis</name>
    <dbReference type="NCBI Taxonomy" id="494026"/>
    <lineage>
        <taxon>Bacteria</taxon>
        <taxon>Bacillati</taxon>
        <taxon>Bacillota</taxon>
        <taxon>Bacilli</taxon>
        <taxon>Bacillales</taxon>
        <taxon>Paenibacillaceae</taxon>
        <taxon>Paenibacillus</taxon>
    </lineage>
</organism>
<comment type="caution">
    <text evidence="13">The sequence shown here is derived from an EMBL/GenBank/DDBJ whole genome shotgun (WGS) entry which is preliminary data.</text>
</comment>
<sequence length="429" mass="47715">MDVFEQWESNVRSYCRTFSDVYVSAKDCKMVAENGKRYIDFFAGAGALNYGHNNTYMKRKMIDYLENDGVIHGLDMFTTAKRMFIEIFQREVLAPNDYPYKMQFCGPTGTNAVEAGIKLARKVTGRTGIFSFMGGFHGMSLGSLALTGNLHNRAGAGIPLSHVTFMPYPHGFMDTFDTIQYMETVLSDENSGVDKPAAIIFETVQAEGGVIVAPIEWMRQLSDLCKRHDILLICDDIQAGCGRTGTFFSFERAGIVPDLVILSKSISGYGLPMSLVLMKPELDIWNPGEHNGTFRGNQLAFIGGTAALEYRKQINLEQAVKQKADFIDNFLNKEIASLDSNIKIRGIGMIWGIDVSNLADKEISKKVVTDCYEKGIIIERAGRGDTVIKIMPPLNIEIELLLQGMNIIKEIMQKHCAQTVNEGDIIVHA</sequence>
<dbReference type="Gene3D" id="3.40.640.10">
    <property type="entry name" value="Type I PLP-dependent aspartate aminotransferase-like (Major domain)"/>
    <property type="match status" value="1"/>
</dbReference>
<evidence type="ECO:0000313" key="13">
    <source>
        <dbReference type="EMBL" id="OAB40699.1"/>
    </source>
</evidence>
<dbReference type="InterPro" id="IPR049704">
    <property type="entry name" value="Aminotrans_3_PPA_site"/>
</dbReference>
<dbReference type="EC" id="2.6.1.76" evidence="5 12"/>
<dbReference type="Gene3D" id="3.90.1150.10">
    <property type="entry name" value="Aspartate Aminotransferase, domain 1"/>
    <property type="match status" value="1"/>
</dbReference>
<dbReference type="InterPro" id="IPR005814">
    <property type="entry name" value="Aminotrans_3"/>
</dbReference>
<keyword evidence="7 12" id="KW-0032">Aminotransferase</keyword>
<evidence type="ECO:0000256" key="12">
    <source>
        <dbReference type="RuleBase" id="RU365034"/>
    </source>
</evidence>
<dbReference type="GO" id="GO:0019491">
    <property type="term" value="P:ectoine biosynthetic process"/>
    <property type="evidence" value="ECO:0007669"/>
    <property type="project" value="UniProtKB-UniPathway"/>
</dbReference>
<dbReference type="InterPro" id="IPR015421">
    <property type="entry name" value="PyrdxlP-dep_Trfase_major"/>
</dbReference>